<dbReference type="AlphaFoldDB" id="A0A4Q9N3R5"/>
<dbReference type="InterPro" id="IPR036047">
    <property type="entry name" value="F-box-like_dom_sf"/>
</dbReference>
<dbReference type="Pfam" id="PF12937">
    <property type="entry name" value="F-box-like"/>
    <property type="match status" value="1"/>
</dbReference>
<dbReference type="OrthoDB" id="2748248at2759"/>
<sequence>MPHSNSIYRGRRAIGKHILPACSSDLIADRAPATRTSIMMLKSVDAARTSWPLPTSDSPHRYLPPELLIEIFARLHPEKRDEIHYLHVCSAWRTLLLKTAEFWVDMLRIPSIMVYEDRPPTDIDIEFANTFMERSASLDIDVTVHISPKLTPAAFASRSQRILSLVLYIESQYAADFFQVLTTGMPHLRQLVVHHKYEGLNHPPRFPSETTKLIRTASFALPSLRDLRIPFAFLAPGLANSSLRTLAMGGCYCSDCIGSSVTLDTILTFLEKCPSLEDLHIKEEGRKPHVSSRSPVALPSLRKLALGGDDFWSSNFIDIPAILRHLTLPADIAVKIRYPYSDQTYIPPMRELPIVSLLDRLYVRFIKARGYKIVKVEGWIADATKIDLESRMYSHPGHDTVDQLVNTFGSQIVKDLEIWVSGPGVYKEMGLRGGVEQLLRGFPSITRLKVRRQRPDELFVALASVSRAGVPICPDLKELVVHWKLAPGTTVFEEDFWSVFDRIESTLLQRASKGHGLARFVFRCEDIQRLKPAVPPEELKQRLLVKLSSVAEEVVVNAYIETKV</sequence>
<accession>A0A4Q9N3R5</accession>
<dbReference type="Gene3D" id="3.80.10.10">
    <property type="entry name" value="Ribonuclease Inhibitor"/>
    <property type="match status" value="1"/>
</dbReference>
<evidence type="ECO:0000259" key="1">
    <source>
        <dbReference type="Pfam" id="PF12937"/>
    </source>
</evidence>
<dbReference type="Proteomes" id="UP000292957">
    <property type="component" value="Unassembled WGS sequence"/>
</dbReference>
<dbReference type="EMBL" id="ML143387">
    <property type="protein sequence ID" value="TBU34835.1"/>
    <property type="molecule type" value="Genomic_DNA"/>
</dbReference>
<dbReference type="InterPro" id="IPR001810">
    <property type="entry name" value="F-box_dom"/>
</dbReference>
<dbReference type="InterPro" id="IPR032675">
    <property type="entry name" value="LRR_dom_sf"/>
</dbReference>
<dbReference type="Gene3D" id="1.20.1280.50">
    <property type="match status" value="1"/>
</dbReference>
<reference evidence="2" key="1">
    <citation type="submission" date="2019-01" db="EMBL/GenBank/DDBJ databases">
        <title>Draft genome sequences of three monokaryotic isolates of the white-rot basidiomycete fungus Dichomitus squalens.</title>
        <authorList>
            <consortium name="DOE Joint Genome Institute"/>
            <person name="Lopez S.C."/>
            <person name="Andreopoulos B."/>
            <person name="Pangilinan J."/>
            <person name="Lipzen A."/>
            <person name="Riley R."/>
            <person name="Ahrendt S."/>
            <person name="Ng V."/>
            <person name="Barry K."/>
            <person name="Daum C."/>
            <person name="Grigoriev I.V."/>
            <person name="Hilden K.S."/>
            <person name="Makela M.R."/>
            <person name="de Vries R.P."/>
        </authorList>
    </citation>
    <scope>NUCLEOTIDE SEQUENCE [LARGE SCALE GENOMIC DNA]</scope>
    <source>
        <strain evidence="2">OM18370.1</strain>
    </source>
</reference>
<feature type="domain" description="F-box" evidence="1">
    <location>
        <begin position="62"/>
        <end position="105"/>
    </location>
</feature>
<organism evidence="2">
    <name type="scientific">Dichomitus squalens</name>
    <dbReference type="NCBI Taxonomy" id="114155"/>
    <lineage>
        <taxon>Eukaryota</taxon>
        <taxon>Fungi</taxon>
        <taxon>Dikarya</taxon>
        <taxon>Basidiomycota</taxon>
        <taxon>Agaricomycotina</taxon>
        <taxon>Agaricomycetes</taxon>
        <taxon>Polyporales</taxon>
        <taxon>Polyporaceae</taxon>
        <taxon>Dichomitus</taxon>
    </lineage>
</organism>
<name>A0A4Q9N3R5_9APHY</name>
<protein>
    <recommendedName>
        <fullName evidence="1">F-box domain-containing protein</fullName>
    </recommendedName>
</protein>
<dbReference type="SUPFAM" id="SSF52047">
    <property type="entry name" value="RNI-like"/>
    <property type="match status" value="1"/>
</dbReference>
<evidence type="ECO:0000313" key="2">
    <source>
        <dbReference type="EMBL" id="TBU34835.1"/>
    </source>
</evidence>
<proteinExistence type="predicted"/>
<gene>
    <name evidence="2" type="ORF">BD311DRAFT_793185</name>
</gene>
<dbReference type="SUPFAM" id="SSF81383">
    <property type="entry name" value="F-box domain"/>
    <property type="match status" value="1"/>
</dbReference>